<evidence type="ECO:0000313" key="2">
    <source>
        <dbReference type="EMBL" id="GCC50821.1"/>
    </source>
</evidence>
<accession>A0A401U7F0</accession>
<dbReference type="EMBL" id="BHXQ01000002">
    <property type="protein sequence ID" value="GCC50821.1"/>
    <property type="molecule type" value="Genomic_DNA"/>
</dbReference>
<keyword evidence="1" id="KW-0732">Signal</keyword>
<sequence length="75" mass="8765">MIMQMVTKERFVNSLLLLLFTLMPLQSKAQWSGEAVDLIAYELADPIKKEIRLFIREADKKKLNCDLTFFRLSLS</sequence>
<feature type="chain" id="PRO_5019312550" evidence="1">
    <location>
        <begin position="30"/>
        <end position="75"/>
    </location>
</feature>
<comment type="caution">
    <text evidence="2">The sequence shown here is derived from an EMBL/GenBank/DDBJ whole genome shotgun (WGS) entry which is preliminary data.</text>
</comment>
<organism evidence="2 3">
    <name type="scientific">Chryseotalea sanaruensis</name>
    <dbReference type="NCBI Taxonomy" id="2482724"/>
    <lineage>
        <taxon>Bacteria</taxon>
        <taxon>Pseudomonadati</taxon>
        <taxon>Bacteroidota</taxon>
        <taxon>Cytophagia</taxon>
        <taxon>Cytophagales</taxon>
        <taxon>Chryseotaleaceae</taxon>
        <taxon>Chryseotalea</taxon>
    </lineage>
</organism>
<protein>
    <submittedName>
        <fullName evidence="2">Uncharacterized protein</fullName>
    </submittedName>
</protein>
<dbReference type="Proteomes" id="UP000288227">
    <property type="component" value="Unassembled WGS sequence"/>
</dbReference>
<name>A0A401U7F0_9BACT</name>
<keyword evidence="3" id="KW-1185">Reference proteome</keyword>
<feature type="signal peptide" evidence="1">
    <location>
        <begin position="1"/>
        <end position="29"/>
    </location>
</feature>
<reference evidence="2 3" key="1">
    <citation type="submission" date="2018-11" db="EMBL/GenBank/DDBJ databases">
        <title>Chryseotalea sanarue gen. nov., sp., nov., a member of the family Cytophagaceae, isolated from a brackish lake in Hamamatsu Japan.</title>
        <authorList>
            <person name="Maejima Y."/>
            <person name="Iino T."/>
            <person name="Muraguchi Y."/>
            <person name="Fukuda K."/>
            <person name="Ohkuma M."/>
            <person name="Moriuchi R."/>
            <person name="Dohra H."/>
            <person name="Kimbara K."/>
            <person name="Shintani M."/>
        </authorList>
    </citation>
    <scope>NUCLEOTIDE SEQUENCE [LARGE SCALE GENOMIC DNA]</scope>
    <source>
        <strain evidence="2 3">Ys</strain>
    </source>
</reference>
<proteinExistence type="predicted"/>
<evidence type="ECO:0000313" key="3">
    <source>
        <dbReference type="Proteomes" id="UP000288227"/>
    </source>
</evidence>
<dbReference type="AlphaFoldDB" id="A0A401U7F0"/>
<evidence type="ECO:0000256" key="1">
    <source>
        <dbReference type="SAM" id="SignalP"/>
    </source>
</evidence>
<gene>
    <name evidence="2" type="ORF">SanaruYs_10390</name>
</gene>